<comment type="similarity">
    <text evidence="3 10">Belongs to the FliL family.</text>
</comment>
<evidence type="ECO:0000256" key="7">
    <source>
        <dbReference type="ARBA" id="ARBA00022779"/>
    </source>
</evidence>
<evidence type="ECO:0000313" key="12">
    <source>
        <dbReference type="Proteomes" id="UP000183898"/>
    </source>
</evidence>
<organism evidence="11 12">
    <name type="scientific">Nitrosospira multiformis</name>
    <dbReference type="NCBI Taxonomy" id="1231"/>
    <lineage>
        <taxon>Bacteria</taxon>
        <taxon>Pseudomonadati</taxon>
        <taxon>Pseudomonadota</taxon>
        <taxon>Betaproteobacteria</taxon>
        <taxon>Nitrosomonadales</taxon>
        <taxon>Nitrosomonadaceae</taxon>
        <taxon>Nitrosospira</taxon>
    </lineage>
</organism>
<evidence type="ECO:0000256" key="10">
    <source>
        <dbReference type="RuleBase" id="RU364125"/>
    </source>
</evidence>
<dbReference type="EMBL" id="FOCT01000001">
    <property type="protein sequence ID" value="SEM79073.1"/>
    <property type="molecule type" value="Genomic_DNA"/>
</dbReference>
<dbReference type="Proteomes" id="UP000183898">
    <property type="component" value="Unassembled WGS sequence"/>
</dbReference>
<name>A0A1H8B8F8_9PROT</name>
<dbReference type="Pfam" id="PF03748">
    <property type="entry name" value="FliL"/>
    <property type="match status" value="1"/>
</dbReference>
<proteinExistence type="inferred from homology"/>
<evidence type="ECO:0000313" key="11">
    <source>
        <dbReference type="EMBL" id="SEM79073.1"/>
    </source>
</evidence>
<accession>A0A1H8B8F8</accession>
<dbReference type="AlphaFoldDB" id="A0A1H8B8F8"/>
<keyword evidence="9 10" id="KW-0472">Membrane</keyword>
<keyword evidence="8 10" id="KW-1133">Transmembrane helix</keyword>
<evidence type="ECO:0000256" key="5">
    <source>
        <dbReference type="ARBA" id="ARBA00022500"/>
    </source>
</evidence>
<dbReference type="PANTHER" id="PTHR35091">
    <property type="entry name" value="FLAGELLAR PROTEIN FLIL"/>
    <property type="match status" value="1"/>
</dbReference>
<keyword evidence="11" id="KW-0966">Cell projection</keyword>
<keyword evidence="11" id="KW-0282">Flagellum</keyword>
<protein>
    <recommendedName>
        <fullName evidence="10">Flagellar protein FliL</fullName>
    </recommendedName>
</protein>
<evidence type="ECO:0000256" key="4">
    <source>
        <dbReference type="ARBA" id="ARBA00022475"/>
    </source>
</evidence>
<gene>
    <name evidence="11" type="ORF">SAMN05216404_101160</name>
</gene>
<dbReference type="GO" id="GO:0009425">
    <property type="term" value="C:bacterial-type flagellum basal body"/>
    <property type="evidence" value="ECO:0007669"/>
    <property type="project" value="InterPro"/>
</dbReference>
<comment type="function">
    <text evidence="1 10">Controls the rotational direction of flagella during chemotaxis.</text>
</comment>
<dbReference type="InterPro" id="IPR005503">
    <property type="entry name" value="FliL"/>
</dbReference>
<reference evidence="11 12" key="1">
    <citation type="submission" date="2016-10" db="EMBL/GenBank/DDBJ databases">
        <authorList>
            <person name="de Groot N.N."/>
        </authorList>
    </citation>
    <scope>NUCLEOTIDE SEQUENCE [LARGE SCALE GENOMIC DNA]</scope>
    <source>
        <strain evidence="11 12">Nl18</strain>
    </source>
</reference>
<keyword evidence="4" id="KW-1003">Cell membrane</keyword>
<keyword evidence="6 10" id="KW-0812">Transmembrane</keyword>
<evidence type="ECO:0000256" key="3">
    <source>
        <dbReference type="ARBA" id="ARBA00008281"/>
    </source>
</evidence>
<dbReference type="GO" id="GO:0071978">
    <property type="term" value="P:bacterial-type flagellum-dependent swarming motility"/>
    <property type="evidence" value="ECO:0007669"/>
    <property type="project" value="TreeGrafter"/>
</dbReference>
<evidence type="ECO:0000256" key="9">
    <source>
        <dbReference type="ARBA" id="ARBA00023136"/>
    </source>
</evidence>
<evidence type="ECO:0000256" key="1">
    <source>
        <dbReference type="ARBA" id="ARBA00002254"/>
    </source>
</evidence>
<dbReference type="NCBIfam" id="NF005435">
    <property type="entry name" value="PRK07021.1"/>
    <property type="match status" value="1"/>
</dbReference>
<feature type="transmembrane region" description="Helical" evidence="10">
    <location>
        <begin position="26"/>
        <end position="48"/>
    </location>
</feature>
<comment type="subcellular location">
    <subcellularLocation>
        <location evidence="10">Cell inner membrane</location>
    </subcellularLocation>
    <subcellularLocation>
        <location evidence="2">Cell membrane</location>
        <topology evidence="2">Single-pass membrane protein</topology>
    </subcellularLocation>
</comment>
<sequence>MAIRANKQSKDPKEVKLEQKSGKGRLVLIIAACALLLGAGGGGAGWYFSQVYNGTGALPKPKPPVFLNLETFTVNLQPEHSEQHLQTNLILKVEDESVVDLVKLHMPEVRNRVLLLLSGKTATQISSTEGKKKLASELTAEINHQFSEERVTGSVENVLFTSFVIQ</sequence>
<evidence type="ECO:0000256" key="6">
    <source>
        <dbReference type="ARBA" id="ARBA00022692"/>
    </source>
</evidence>
<evidence type="ECO:0000256" key="8">
    <source>
        <dbReference type="ARBA" id="ARBA00022989"/>
    </source>
</evidence>
<keyword evidence="11" id="KW-0969">Cilium</keyword>
<evidence type="ECO:0000256" key="2">
    <source>
        <dbReference type="ARBA" id="ARBA00004162"/>
    </source>
</evidence>
<dbReference type="GO" id="GO:0005886">
    <property type="term" value="C:plasma membrane"/>
    <property type="evidence" value="ECO:0007669"/>
    <property type="project" value="UniProtKB-SubCell"/>
</dbReference>
<keyword evidence="10" id="KW-0997">Cell inner membrane</keyword>
<dbReference type="PANTHER" id="PTHR35091:SF2">
    <property type="entry name" value="FLAGELLAR PROTEIN FLIL"/>
    <property type="match status" value="1"/>
</dbReference>
<keyword evidence="7 10" id="KW-0283">Flagellar rotation</keyword>
<dbReference type="GO" id="GO:0006935">
    <property type="term" value="P:chemotaxis"/>
    <property type="evidence" value="ECO:0007669"/>
    <property type="project" value="UniProtKB-KW"/>
</dbReference>
<keyword evidence="5 10" id="KW-0145">Chemotaxis</keyword>